<evidence type="ECO:0000313" key="3">
    <source>
        <dbReference type="EMBL" id="RCW69000.1"/>
    </source>
</evidence>
<accession>A0A368XM20</accession>
<gene>
    <name evidence="3" type="ORF">DET61_10695</name>
</gene>
<feature type="domain" description="Lysozyme inhibitor LprI-like N-terminal" evidence="2">
    <location>
        <begin position="313"/>
        <end position="379"/>
    </location>
</feature>
<evidence type="ECO:0000313" key="4">
    <source>
        <dbReference type="Proteomes" id="UP000253647"/>
    </source>
</evidence>
<reference evidence="3 4" key="1">
    <citation type="submission" date="2018-07" db="EMBL/GenBank/DDBJ databases">
        <title>Freshwater and sediment microbial communities from various areas in North America, analyzing microbe dynamics in response to fracking.</title>
        <authorList>
            <person name="Lamendella R."/>
        </authorList>
    </citation>
    <scope>NUCLEOTIDE SEQUENCE [LARGE SCALE GENOMIC DNA]</scope>
    <source>
        <strain evidence="3 4">105B</strain>
    </source>
</reference>
<keyword evidence="1" id="KW-0732">Signal</keyword>
<feature type="signal peptide" evidence="1">
    <location>
        <begin position="1"/>
        <end position="23"/>
    </location>
</feature>
<protein>
    <submittedName>
        <fullName evidence="3">Uncharacterized protein YecT (DUF1311 family)</fullName>
    </submittedName>
</protein>
<proteinExistence type="predicted"/>
<sequence length="413" mass="46954">MLPNRSALGLCFLLLTVSPVGLAEASELKAEINPEVLDLKIALEVRSMDTFEELLTKDGFDQRGVEVAKSESGEKAGYDPRFKTVSVSLPIGCSFLEALTEDGSDLANLAQVPGQITLNEVFGGLSYCARHSRIKQGSKEFEQDFVSHETFQNLHLRKLGLVTSNESDQCRLTGGVYSYDSERDAIDCLERASRYSVEVYDHVYRDMNRDGTLDLVLFVSVDGAWSGPSDRLVSVLTKTSSGSRWQAIDTELSGIQSDDRAESNEFQMKEINEFAYLEDFETVEAFQEHIDEYVQSCIDSTAINTKTIPCFVSYELWDRELNRYYQQLRDLFTQDERALLLESQRLWIKDRDHTMELNSSLLDWRYEGVRGTMFSAMRAGDADESLAPMVRQRALLLKRWAELRKAGQLRDIW</sequence>
<organism evidence="3 4">
    <name type="scientific">Marinobacter nauticus</name>
    <name type="common">Marinobacter hydrocarbonoclasticus</name>
    <name type="synonym">Marinobacter aquaeolei</name>
    <dbReference type="NCBI Taxonomy" id="2743"/>
    <lineage>
        <taxon>Bacteria</taxon>
        <taxon>Pseudomonadati</taxon>
        <taxon>Pseudomonadota</taxon>
        <taxon>Gammaproteobacteria</taxon>
        <taxon>Pseudomonadales</taxon>
        <taxon>Marinobacteraceae</taxon>
        <taxon>Marinobacter</taxon>
    </lineage>
</organism>
<evidence type="ECO:0000256" key="1">
    <source>
        <dbReference type="SAM" id="SignalP"/>
    </source>
</evidence>
<feature type="chain" id="PRO_5017058117" evidence="1">
    <location>
        <begin position="24"/>
        <end position="413"/>
    </location>
</feature>
<name>A0A368XM20_MARNT</name>
<dbReference type="Gene3D" id="1.20.1270.180">
    <property type="match status" value="1"/>
</dbReference>
<dbReference type="Proteomes" id="UP000253647">
    <property type="component" value="Unassembled WGS sequence"/>
</dbReference>
<dbReference type="RefSeq" id="WP_114434413.1">
    <property type="nucleotide sequence ID" value="NZ_QPJI01000006.1"/>
</dbReference>
<evidence type="ECO:0000259" key="2">
    <source>
        <dbReference type="Pfam" id="PF07007"/>
    </source>
</evidence>
<dbReference type="InterPro" id="IPR009739">
    <property type="entry name" value="LprI-like_N"/>
</dbReference>
<comment type="caution">
    <text evidence="3">The sequence shown here is derived from an EMBL/GenBank/DDBJ whole genome shotgun (WGS) entry which is preliminary data.</text>
</comment>
<dbReference type="AlphaFoldDB" id="A0A368XM20"/>
<dbReference type="EMBL" id="QPJI01000006">
    <property type="protein sequence ID" value="RCW69000.1"/>
    <property type="molecule type" value="Genomic_DNA"/>
</dbReference>
<dbReference type="Pfam" id="PF07007">
    <property type="entry name" value="LprI"/>
    <property type="match status" value="1"/>
</dbReference>